<protein>
    <recommendedName>
        <fullName evidence="3">DUF2116 family Zn-ribbon domain-containing protein</fullName>
    </recommendedName>
</protein>
<dbReference type="RefSeq" id="WP_235291999.1">
    <property type="nucleotide sequence ID" value="NZ_BSOH01000027.1"/>
</dbReference>
<sequence length="118" mass="14117">MRKCLACGEQIKGRSDKKFCGDYCRNAFNNQLNRDPNNFARRINHILRKNRRILASLNPHGKAKVHRDKLFENGFNFTYFTNQYITKSGNRYHFVYDYGYLELENDMFALVFKSEYVK</sequence>
<accession>A0AA37SRP2</accession>
<reference evidence="1" key="1">
    <citation type="journal article" date="2014" name="Int. J. Syst. Evol. Microbiol.">
        <title>Complete genome sequence of Corynebacterium casei LMG S-19264T (=DSM 44701T), isolated from a smear-ripened cheese.</title>
        <authorList>
            <consortium name="US DOE Joint Genome Institute (JGI-PGF)"/>
            <person name="Walter F."/>
            <person name="Albersmeier A."/>
            <person name="Kalinowski J."/>
            <person name="Ruckert C."/>
        </authorList>
    </citation>
    <scope>NUCLEOTIDE SEQUENCE</scope>
    <source>
        <strain evidence="1">NBRC 108769</strain>
    </source>
</reference>
<evidence type="ECO:0000313" key="1">
    <source>
        <dbReference type="EMBL" id="GLR19298.1"/>
    </source>
</evidence>
<reference evidence="1" key="2">
    <citation type="submission" date="2023-01" db="EMBL/GenBank/DDBJ databases">
        <title>Draft genome sequence of Portibacter lacus strain NBRC 108769.</title>
        <authorList>
            <person name="Sun Q."/>
            <person name="Mori K."/>
        </authorList>
    </citation>
    <scope>NUCLEOTIDE SEQUENCE</scope>
    <source>
        <strain evidence="1">NBRC 108769</strain>
    </source>
</reference>
<dbReference type="AlphaFoldDB" id="A0AA37SRP2"/>
<proteinExistence type="predicted"/>
<dbReference type="EMBL" id="BSOH01000027">
    <property type="protein sequence ID" value="GLR19298.1"/>
    <property type="molecule type" value="Genomic_DNA"/>
</dbReference>
<dbReference type="Proteomes" id="UP001156666">
    <property type="component" value="Unassembled WGS sequence"/>
</dbReference>
<keyword evidence="2" id="KW-1185">Reference proteome</keyword>
<evidence type="ECO:0008006" key="3">
    <source>
        <dbReference type="Google" id="ProtNLM"/>
    </source>
</evidence>
<gene>
    <name evidence="1" type="ORF">GCM10007940_39140</name>
</gene>
<name>A0AA37SRP2_9BACT</name>
<organism evidence="1 2">
    <name type="scientific">Portibacter lacus</name>
    <dbReference type="NCBI Taxonomy" id="1099794"/>
    <lineage>
        <taxon>Bacteria</taxon>
        <taxon>Pseudomonadati</taxon>
        <taxon>Bacteroidota</taxon>
        <taxon>Saprospiria</taxon>
        <taxon>Saprospirales</taxon>
        <taxon>Haliscomenobacteraceae</taxon>
        <taxon>Portibacter</taxon>
    </lineage>
</organism>
<comment type="caution">
    <text evidence="1">The sequence shown here is derived from an EMBL/GenBank/DDBJ whole genome shotgun (WGS) entry which is preliminary data.</text>
</comment>
<evidence type="ECO:0000313" key="2">
    <source>
        <dbReference type="Proteomes" id="UP001156666"/>
    </source>
</evidence>